<dbReference type="CDD" id="cd24052">
    <property type="entry name" value="ASKHA_NBD_HpPPX-GppA-like"/>
    <property type="match status" value="1"/>
</dbReference>
<dbReference type="RefSeq" id="WP_084558671.1">
    <property type="nucleotide sequence ID" value="NZ_FRFD01000008.1"/>
</dbReference>
<evidence type="ECO:0000313" key="4">
    <source>
        <dbReference type="Proteomes" id="UP000184612"/>
    </source>
</evidence>
<comment type="similarity">
    <text evidence="1">Belongs to the GppA/Ppx family.</text>
</comment>
<gene>
    <name evidence="3" type="ORF">SAMN02745217_02898</name>
</gene>
<evidence type="ECO:0000313" key="3">
    <source>
        <dbReference type="EMBL" id="SHO50796.1"/>
    </source>
</evidence>
<dbReference type="GO" id="GO:0006357">
    <property type="term" value="P:regulation of transcription by RNA polymerase II"/>
    <property type="evidence" value="ECO:0007669"/>
    <property type="project" value="TreeGrafter"/>
</dbReference>
<keyword evidence="4" id="KW-1185">Reference proteome</keyword>
<feature type="domain" description="Ppx/GppA phosphatase N-terminal" evidence="2">
    <location>
        <begin position="17"/>
        <end position="299"/>
    </location>
</feature>
<accession>A0A1M7YDY9</accession>
<dbReference type="Pfam" id="PF02541">
    <property type="entry name" value="Ppx-GppA"/>
    <property type="match status" value="1"/>
</dbReference>
<dbReference type="InterPro" id="IPR050273">
    <property type="entry name" value="GppA/Ppx_hydrolase"/>
</dbReference>
<evidence type="ECO:0000256" key="1">
    <source>
        <dbReference type="ARBA" id="ARBA00007125"/>
    </source>
</evidence>
<dbReference type="Proteomes" id="UP000184612">
    <property type="component" value="Unassembled WGS sequence"/>
</dbReference>
<reference evidence="3 4" key="1">
    <citation type="submission" date="2016-12" db="EMBL/GenBank/DDBJ databases">
        <authorList>
            <person name="Song W.-J."/>
            <person name="Kurnit D.M."/>
        </authorList>
    </citation>
    <scope>NUCLEOTIDE SEQUENCE [LARGE SCALE GENOMIC DNA]</scope>
    <source>
        <strain evidence="3 4">DSM 12503</strain>
    </source>
</reference>
<protein>
    <submittedName>
        <fullName evidence="3">Exopolyphosphatase / guanosine-5'-triphosphate,3'-diphosphate pyrophosphatase</fullName>
    </submittedName>
</protein>
<dbReference type="AlphaFoldDB" id="A0A1M7YDY9"/>
<dbReference type="EMBL" id="FRFD01000008">
    <property type="protein sequence ID" value="SHO50796.1"/>
    <property type="molecule type" value="Genomic_DNA"/>
</dbReference>
<evidence type="ECO:0000259" key="2">
    <source>
        <dbReference type="Pfam" id="PF02541"/>
    </source>
</evidence>
<dbReference type="SUPFAM" id="SSF53067">
    <property type="entry name" value="Actin-like ATPase domain"/>
    <property type="match status" value="2"/>
</dbReference>
<organism evidence="3 4">
    <name type="scientific">Anaerocolumna xylanovorans DSM 12503</name>
    <dbReference type="NCBI Taxonomy" id="1121345"/>
    <lineage>
        <taxon>Bacteria</taxon>
        <taxon>Bacillati</taxon>
        <taxon>Bacillota</taxon>
        <taxon>Clostridia</taxon>
        <taxon>Lachnospirales</taxon>
        <taxon>Lachnospiraceae</taxon>
        <taxon>Anaerocolumna</taxon>
    </lineage>
</organism>
<dbReference type="PANTHER" id="PTHR30005">
    <property type="entry name" value="EXOPOLYPHOSPHATASE"/>
    <property type="match status" value="1"/>
</dbReference>
<dbReference type="InterPro" id="IPR003695">
    <property type="entry name" value="Ppx_GppA_N"/>
</dbReference>
<dbReference type="PANTHER" id="PTHR30005:SF0">
    <property type="entry name" value="RETROGRADE REGULATION PROTEIN 2"/>
    <property type="match status" value="1"/>
</dbReference>
<dbReference type="Gene3D" id="3.30.420.40">
    <property type="match status" value="1"/>
</dbReference>
<dbReference type="InterPro" id="IPR043129">
    <property type="entry name" value="ATPase_NBD"/>
</dbReference>
<dbReference type="Gene3D" id="3.30.420.150">
    <property type="entry name" value="Exopolyphosphatase. Domain 2"/>
    <property type="match status" value="1"/>
</dbReference>
<proteinExistence type="inferred from homology"/>
<dbReference type="OrthoDB" id="9807195at2"/>
<sequence>MLHAIVDLGSNTMRLCIYEKNDNGLKSIYEKKTMAGLVNYIKNERLSTAGINRTCAILEEYKLYTANFGISEKELNVFATASLRNIVNTKEVIDKIKEATGLTVELLSGEEEATLDFMGAIKVFQGDSGILVDIGGGSTELVSFKDRQIQYATSMPVGSLNLYVNYVKKIIPKEDERELIKEHVTEALKSLELKKETLLCICGVGGTMRAAAKLSNQIFGYSKENITVKTSDIKEILHMIHNSKKQTIAPVLQVIPDRIHTIIPGLIAVDTIADFYEAEQIVVSKYGVREGYLYERITKENVYAPSGK</sequence>
<dbReference type="STRING" id="1121345.SAMN02745217_02898"/>
<name>A0A1M7YDY9_9FIRM</name>